<dbReference type="OrthoDB" id="2376882at2"/>
<protein>
    <submittedName>
        <fullName evidence="1">Uncharacterized protein</fullName>
    </submittedName>
</protein>
<name>A0A1E5L377_9FIRM</name>
<reference evidence="1 2" key="1">
    <citation type="submission" date="2016-09" db="EMBL/GenBank/DDBJ databases">
        <title>Desulfuribacillus arsenicus sp. nov., an obligately anaerobic, dissimilatory arsenic- and antimonate-reducing bacterium isolated from anoxic sediments.</title>
        <authorList>
            <person name="Abin C.A."/>
            <person name="Hollibaugh J.T."/>
        </authorList>
    </citation>
    <scope>NUCLEOTIDE SEQUENCE [LARGE SCALE GENOMIC DNA]</scope>
    <source>
        <strain evidence="1 2">MLFW-2</strain>
    </source>
</reference>
<evidence type="ECO:0000313" key="1">
    <source>
        <dbReference type="EMBL" id="OEH84536.1"/>
    </source>
</evidence>
<gene>
    <name evidence="1" type="ORF">BHU72_08485</name>
</gene>
<dbReference type="EMBL" id="MJAT01000037">
    <property type="protein sequence ID" value="OEH84536.1"/>
    <property type="molecule type" value="Genomic_DNA"/>
</dbReference>
<sequence length="152" mass="17861">MNHIGKFTSKQISDCTRGMNRGNKLYEGHRMVLPEHKEKIIEQKRREYYVHEDECFVQEDEEKNLILEQAMQNQEMVEICWQEVINPMKLPPEEYAQYLHQAFDPKAIKEMKIRTEVGKIAGVVSAQTMLKCKMQSGNHLIALQDIISIRKL</sequence>
<comment type="caution">
    <text evidence="1">The sequence shown here is derived from an EMBL/GenBank/DDBJ whole genome shotgun (WGS) entry which is preliminary data.</text>
</comment>
<proteinExistence type="predicted"/>
<dbReference type="STRING" id="1390249.BHU72_08485"/>
<dbReference type="RefSeq" id="WP_069702963.1">
    <property type="nucleotide sequence ID" value="NZ_MJAT01000037.1"/>
</dbReference>
<organism evidence="1 2">
    <name type="scientific">Desulfuribacillus stibiiarsenatis</name>
    <dbReference type="NCBI Taxonomy" id="1390249"/>
    <lineage>
        <taxon>Bacteria</taxon>
        <taxon>Bacillati</taxon>
        <taxon>Bacillota</taxon>
        <taxon>Desulfuribacillia</taxon>
        <taxon>Desulfuribacillales</taxon>
        <taxon>Desulfuribacillaceae</taxon>
        <taxon>Desulfuribacillus</taxon>
    </lineage>
</organism>
<accession>A0A1E5L377</accession>
<dbReference type="AlphaFoldDB" id="A0A1E5L377"/>
<dbReference type="Proteomes" id="UP000095255">
    <property type="component" value="Unassembled WGS sequence"/>
</dbReference>
<keyword evidence="2" id="KW-1185">Reference proteome</keyword>
<evidence type="ECO:0000313" key="2">
    <source>
        <dbReference type="Proteomes" id="UP000095255"/>
    </source>
</evidence>